<dbReference type="SUPFAM" id="SSF52540">
    <property type="entry name" value="P-loop containing nucleoside triphosphate hydrolases"/>
    <property type="match status" value="1"/>
</dbReference>
<dbReference type="EMBL" id="JBHSGK010000013">
    <property type="protein sequence ID" value="MFC4737255.1"/>
    <property type="molecule type" value="Genomic_DNA"/>
</dbReference>
<sequence length="269" mass="28956">MDKKPAVIVIASSSGGTGKTTFAVNVAAVNASEGKKTALIDADTAFGDAALMLNLDPVITMKEAAERNDTTDIRSYCLLHESGIRVLAAPVRPEYAELVKPGFVTEAVQALGTHADTIIVDTAAGLTELNLALFEAADRIMIVTAPGLARAKNTKLLIETLEALHLKDKLTLVYTEQKKTAFIQAKEAKEISGGAAVCPVPDAARALAVSMETGVPLVRTQPKGRYAKAVAKAASHREETPVKPRRKWKWKEERQHEFIRETAVKESES</sequence>
<feature type="domain" description="CobQ/CobB/MinD/ParA nucleotide binding" evidence="1">
    <location>
        <begin position="8"/>
        <end position="162"/>
    </location>
</feature>
<dbReference type="InterPro" id="IPR027417">
    <property type="entry name" value="P-loop_NTPase"/>
</dbReference>
<dbReference type="Gene3D" id="3.40.50.300">
    <property type="entry name" value="P-loop containing nucleotide triphosphate hydrolases"/>
    <property type="match status" value="1"/>
</dbReference>
<evidence type="ECO:0000313" key="3">
    <source>
        <dbReference type="Proteomes" id="UP001595896"/>
    </source>
</evidence>
<dbReference type="RefSeq" id="WP_377909857.1">
    <property type="nucleotide sequence ID" value="NZ_JBHSGK010000013.1"/>
</dbReference>
<proteinExistence type="predicted"/>
<evidence type="ECO:0000313" key="2">
    <source>
        <dbReference type="EMBL" id="MFC4737255.1"/>
    </source>
</evidence>
<dbReference type="PANTHER" id="PTHR43384">
    <property type="entry name" value="SEPTUM SITE-DETERMINING PROTEIN MIND HOMOLOG, CHLOROPLASTIC-RELATED"/>
    <property type="match status" value="1"/>
</dbReference>
<keyword evidence="3" id="KW-1185">Reference proteome</keyword>
<dbReference type="Proteomes" id="UP001595896">
    <property type="component" value="Unassembled WGS sequence"/>
</dbReference>
<comment type="caution">
    <text evidence="2">The sequence shown here is derived from an EMBL/GenBank/DDBJ whole genome shotgun (WGS) entry which is preliminary data.</text>
</comment>
<protein>
    <submittedName>
        <fullName evidence="2">CpaE family protein</fullName>
    </submittedName>
</protein>
<organism evidence="2 3">
    <name type="scientific">Bacillus daqingensis</name>
    <dbReference type="NCBI Taxonomy" id="872396"/>
    <lineage>
        <taxon>Bacteria</taxon>
        <taxon>Bacillati</taxon>
        <taxon>Bacillota</taxon>
        <taxon>Bacilli</taxon>
        <taxon>Bacillales</taxon>
        <taxon>Bacillaceae</taxon>
        <taxon>Bacillus</taxon>
    </lineage>
</organism>
<dbReference type="Pfam" id="PF01656">
    <property type="entry name" value="CbiA"/>
    <property type="match status" value="1"/>
</dbReference>
<dbReference type="PANTHER" id="PTHR43384:SF13">
    <property type="entry name" value="SLR0110 PROTEIN"/>
    <property type="match status" value="1"/>
</dbReference>
<reference evidence="3" key="1">
    <citation type="journal article" date="2019" name="Int. J. Syst. Evol. Microbiol.">
        <title>The Global Catalogue of Microorganisms (GCM) 10K type strain sequencing project: providing services to taxonomists for standard genome sequencing and annotation.</title>
        <authorList>
            <consortium name="The Broad Institute Genomics Platform"/>
            <consortium name="The Broad Institute Genome Sequencing Center for Infectious Disease"/>
            <person name="Wu L."/>
            <person name="Ma J."/>
        </authorList>
    </citation>
    <scope>NUCLEOTIDE SEQUENCE [LARGE SCALE GENOMIC DNA]</scope>
    <source>
        <strain evidence="3">JCM 12165</strain>
    </source>
</reference>
<gene>
    <name evidence="2" type="ORF">ACFO4L_11700</name>
</gene>
<dbReference type="InterPro" id="IPR002586">
    <property type="entry name" value="CobQ/CobB/MinD/ParA_Nub-bd_dom"/>
</dbReference>
<dbReference type="InterPro" id="IPR050625">
    <property type="entry name" value="ParA/MinD_ATPase"/>
</dbReference>
<evidence type="ECO:0000259" key="1">
    <source>
        <dbReference type="Pfam" id="PF01656"/>
    </source>
</evidence>
<name>A0ABV9NXT7_9BACI</name>
<accession>A0ABV9NXT7</accession>